<dbReference type="Pfam" id="PF02545">
    <property type="entry name" value="Maf"/>
    <property type="match status" value="1"/>
</dbReference>
<dbReference type="InterPro" id="IPR029001">
    <property type="entry name" value="ITPase-like_fam"/>
</dbReference>
<proteinExistence type="inferred from homology"/>
<comment type="cofactor">
    <cofactor evidence="1">
        <name>a divalent metal cation</name>
        <dbReference type="ChEBI" id="CHEBI:60240"/>
    </cofactor>
</comment>
<dbReference type="EMBL" id="OU895879">
    <property type="protein sequence ID" value="CAG9806850.1"/>
    <property type="molecule type" value="Genomic_DNA"/>
</dbReference>
<organism evidence="3 4">
    <name type="scientific">Chironomus riparius</name>
    <dbReference type="NCBI Taxonomy" id="315576"/>
    <lineage>
        <taxon>Eukaryota</taxon>
        <taxon>Metazoa</taxon>
        <taxon>Ecdysozoa</taxon>
        <taxon>Arthropoda</taxon>
        <taxon>Hexapoda</taxon>
        <taxon>Insecta</taxon>
        <taxon>Pterygota</taxon>
        <taxon>Neoptera</taxon>
        <taxon>Endopterygota</taxon>
        <taxon>Diptera</taxon>
        <taxon>Nematocera</taxon>
        <taxon>Chironomoidea</taxon>
        <taxon>Chironomidae</taxon>
        <taxon>Chironominae</taxon>
        <taxon>Chironomus</taxon>
    </lineage>
</organism>
<evidence type="ECO:0000256" key="2">
    <source>
        <dbReference type="ARBA" id="ARBA00022801"/>
    </source>
</evidence>
<dbReference type="OrthoDB" id="10267058at2759"/>
<dbReference type="GO" id="GO:0047429">
    <property type="term" value="F:nucleoside triphosphate diphosphatase activity"/>
    <property type="evidence" value="ECO:0007669"/>
    <property type="project" value="InterPro"/>
</dbReference>
<dbReference type="HAMAP" id="MF_00528">
    <property type="entry name" value="Maf"/>
    <property type="match status" value="1"/>
</dbReference>
<reference evidence="3" key="1">
    <citation type="submission" date="2022-01" db="EMBL/GenBank/DDBJ databases">
        <authorList>
            <person name="King R."/>
        </authorList>
    </citation>
    <scope>NUCLEOTIDE SEQUENCE</scope>
</reference>
<keyword evidence="4" id="KW-1185">Reference proteome</keyword>
<gene>
    <name evidence="3" type="ORF">CHIRRI_LOCUS9704</name>
</gene>
<evidence type="ECO:0000313" key="3">
    <source>
        <dbReference type="EMBL" id="CAG9806850.1"/>
    </source>
</evidence>
<sequence>MLAPLRSQLNSMRIVLASGSPRRQEYIHNLGLKNVELCPSLFDESTVDPKNHPNYEEFVEAVAFGKADEVYERLKNDEKKPDLIISADTIVTLDGKIFGKPKTHDVAFQMLNELKSRGHVVYTGCVLKFQDKTVKFTEHTKVYFGKLTEAQIQAYVDTNEPLDKAGGYGIQGIGGCLIEKIEGDYFTVVGLPLYRLSAEICKLLNYDIK</sequence>
<dbReference type="InterPro" id="IPR003697">
    <property type="entry name" value="Maf-like"/>
</dbReference>
<dbReference type="PANTHER" id="PTHR43213">
    <property type="entry name" value="BIFUNCTIONAL DTTP/UTP PYROPHOSPHATASE/METHYLTRANSFERASE PROTEIN-RELATED"/>
    <property type="match status" value="1"/>
</dbReference>
<dbReference type="PANTHER" id="PTHR43213:SF5">
    <property type="entry name" value="BIFUNCTIONAL DTTP_UTP PYROPHOSPHATASE_METHYLTRANSFERASE PROTEIN-RELATED"/>
    <property type="match status" value="1"/>
</dbReference>
<evidence type="ECO:0000256" key="1">
    <source>
        <dbReference type="ARBA" id="ARBA00001968"/>
    </source>
</evidence>
<reference evidence="3" key="2">
    <citation type="submission" date="2022-10" db="EMBL/GenBank/DDBJ databases">
        <authorList>
            <consortium name="ENA_rothamsted_submissions"/>
            <consortium name="culmorum"/>
            <person name="King R."/>
        </authorList>
    </citation>
    <scope>NUCLEOTIDE SEQUENCE</scope>
</reference>
<dbReference type="SUPFAM" id="SSF52972">
    <property type="entry name" value="ITPase-like"/>
    <property type="match status" value="1"/>
</dbReference>
<dbReference type="Proteomes" id="UP001153620">
    <property type="component" value="Chromosome 3"/>
</dbReference>
<protein>
    <submittedName>
        <fullName evidence="3">Uncharacterized protein</fullName>
    </submittedName>
</protein>
<dbReference type="PIRSF" id="PIRSF006305">
    <property type="entry name" value="Maf"/>
    <property type="match status" value="1"/>
</dbReference>
<evidence type="ECO:0000313" key="4">
    <source>
        <dbReference type="Proteomes" id="UP001153620"/>
    </source>
</evidence>
<dbReference type="NCBIfam" id="TIGR00172">
    <property type="entry name" value="maf"/>
    <property type="match status" value="1"/>
</dbReference>
<name>A0A9N9RXI6_9DIPT</name>
<dbReference type="AlphaFoldDB" id="A0A9N9RXI6"/>
<accession>A0A9N9RXI6</accession>
<dbReference type="CDD" id="cd00555">
    <property type="entry name" value="Maf"/>
    <property type="match status" value="1"/>
</dbReference>
<dbReference type="Gene3D" id="3.90.950.10">
    <property type="match status" value="1"/>
</dbReference>
<keyword evidence="2" id="KW-0378">Hydrolase</keyword>